<comment type="caution">
    <text evidence="2">The sequence shown here is derived from an EMBL/GenBank/DDBJ whole genome shotgun (WGS) entry which is preliminary data.</text>
</comment>
<name>A0A267E3E0_9PLAT</name>
<feature type="compositionally biased region" description="Low complexity" evidence="1">
    <location>
        <begin position="426"/>
        <end position="437"/>
    </location>
</feature>
<feature type="region of interest" description="Disordered" evidence="1">
    <location>
        <begin position="740"/>
        <end position="806"/>
    </location>
</feature>
<organism evidence="2 3">
    <name type="scientific">Macrostomum lignano</name>
    <dbReference type="NCBI Taxonomy" id="282301"/>
    <lineage>
        <taxon>Eukaryota</taxon>
        <taxon>Metazoa</taxon>
        <taxon>Spiralia</taxon>
        <taxon>Lophotrochozoa</taxon>
        <taxon>Platyhelminthes</taxon>
        <taxon>Rhabditophora</taxon>
        <taxon>Macrostomorpha</taxon>
        <taxon>Macrostomida</taxon>
        <taxon>Macrostomidae</taxon>
        <taxon>Macrostomum</taxon>
    </lineage>
</organism>
<accession>A0A267E3E0</accession>
<feature type="region of interest" description="Disordered" evidence="1">
    <location>
        <begin position="839"/>
        <end position="860"/>
    </location>
</feature>
<keyword evidence="3" id="KW-1185">Reference proteome</keyword>
<proteinExistence type="predicted"/>
<feature type="region of interest" description="Disordered" evidence="1">
    <location>
        <begin position="1178"/>
        <end position="1198"/>
    </location>
</feature>
<feature type="compositionally biased region" description="Polar residues" evidence="1">
    <location>
        <begin position="601"/>
        <end position="616"/>
    </location>
</feature>
<feature type="compositionally biased region" description="Polar residues" evidence="1">
    <location>
        <begin position="740"/>
        <end position="789"/>
    </location>
</feature>
<feature type="compositionally biased region" description="Polar residues" evidence="1">
    <location>
        <begin position="1094"/>
        <end position="1103"/>
    </location>
</feature>
<feature type="compositionally biased region" description="Low complexity" evidence="1">
    <location>
        <begin position="448"/>
        <end position="460"/>
    </location>
</feature>
<feature type="region of interest" description="Disordered" evidence="1">
    <location>
        <begin position="650"/>
        <end position="713"/>
    </location>
</feature>
<sequence>PVNLTGSDGLPMAHSAAASGSKDREFATADSSSVSNEMTAKLNASLYSWSQAELAVVADVLDTWHLASARAIWLRLLRRVPGTDKKPRDVETLLERIARYSNLTQSADTSCAGSATDDNPTSMDAFLCMLDDLVPGGLDFSTELADVLIESASTASGQLAEAYLFLASLLDGRPATGLDSVSPAVCKRLLGMLTDLLPLAKSATEQRDCLYRLLGLAHTSASLPRATVFRDRLQSLLRMPLSSKASTAARSDDVADEDAVDDSWLRSRCALLADYAEYSVNPLNLSDQLLASFPSNDAEPKEFNIDAEDAPTTSSSSFMKRYMTSRADLTKELLLRGLCDSESDEEQPFRRVAYAAVASARPDGARPRKIQSDVPAAAVAAKKSTQKRKTVKKRAGRPSKKAQSMKESRSPSPTKKQTGRKRLRLATTKSVATAASSRGNKRRKTLLSETSQSASSTNDSSIEELLAAGQQDDDAAVEQAYSNEEEPGVQPSIDAKQARAPGGELQADSSKRPSQTPKSVATAGSSRSNKRRRTLPSETSQSGSSIDASSIEELLVAGQPDDDAAVEQAANEEKSGAQPSTKAKQVCAIKEGRLQADSFKRPSQTPKSVATSGSIRSNKRRRTLLAGNKSQSVSSIATVNSLAAVQPDDGAAVEQAANEEEPGVQPPIKAKKACAPGEGELQADLTNQPSQTLPPNEPSSVEISAEEQQSTKPTVERVVVEIVGVVEPPLDQFVILENSPNKSANPVDAATSSTDQPSHLLSSSAQTQQVISAESVAQTPPASKSISKTKPTHGKENSVSGGSGALRTETVMVDPFKVNLNKFIPHRVARPPVFERPKANISLPNLPPPPSQQSASVSSQPAVETSTATSVVYLGQKQLTKVPLARRGRARTYRNSSSVPEPELTSARDLVQAGYAKRVGPKLSVPISSYVKSVVTTDSTRTAANAAPGTAAAAPGTAIPGPRTATAAPMTPTAASGTATAAPGARSARRMIAAVQSLLSDWQPHELQLAVRLVKSNPAIEPASLAEALQVELGSDKSAEDVRGLFNQLLAHADAVSRSAEAIQRPRRRPPLPIVEISVGKPPSMPQLKRPAAESQSQNSASVPSKRDRPGLPKISPLKPLTALTQSQQSPAISLTHISPSQANQTQAHAAQTPTQPATETASSSTVKIIRIGEASSTTTTVVRKPAPTPQRPVAPQVHTQYRTERVQLDDAGFVKITLRPLRQQSATGPGTRPVSSADLPESAVSAQSLTLLPASLPVSKGTGGINFGSLTNSTSTSGGRELGFLEQPSGLQLPLLVEPNDADHPILID</sequence>
<evidence type="ECO:0000313" key="2">
    <source>
        <dbReference type="EMBL" id="PAA55454.1"/>
    </source>
</evidence>
<feature type="region of interest" description="Disordered" evidence="1">
    <location>
        <begin position="360"/>
        <end position="631"/>
    </location>
</feature>
<feature type="compositionally biased region" description="Basic residues" evidence="1">
    <location>
        <begin position="384"/>
        <end position="400"/>
    </location>
</feature>
<evidence type="ECO:0000256" key="1">
    <source>
        <dbReference type="SAM" id="MobiDB-lite"/>
    </source>
</evidence>
<reference evidence="2 3" key="1">
    <citation type="submission" date="2017-06" db="EMBL/GenBank/DDBJ databases">
        <title>A platform for efficient transgenesis in Macrostomum lignano, a flatworm model organism for stem cell research.</title>
        <authorList>
            <person name="Berezikov E."/>
        </authorList>
    </citation>
    <scope>NUCLEOTIDE SEQUENCE [LARGE SCALE GENOMIC DNA]</scope>
    <source>
        <strain evidence="2">DV1</strain>
        <tissue evidence="2">Whole organism</tissue>
    </source>
</reference>
<feature type="region of interest" description="Disordered" evidence="1">
    <location>
        <begin position="1057"/>
        <end position="1118"/>
    </location>
</feature>
<feature type="region of interest" description="Disordered" evidence="1">
    <location>
        <begin position="1140"/>
        <end position="1165"/>
    </location>
</feature>
<feature type="compositionally biased region" description="Low complexity" evidence="1">
    <location>
        <begin position="1141"/>
        <end position="1165"/>
    </location>
</feature>
<protein>
    <submittedName>
        <fullName evidence="2">Uncharacterized protein</fullName>
    </submittedName>
</protein>
<dbReference type="EMBL" id="NIVC01002751">
    <property type="protein sequence ID" value="PAA55454.1"/>
    <property type="molecule type" value="Genomic_DNA"/>
</dbReference>
<evidence type="ECO:0000313" key="3">
    <source>
        <dbReference type="Proteomes" id="UP000215902"/>
    </source>
</evidence>
<dbReference type="Proteomes" id="UP000215902">
    <property type="component" value="Unassembled WGS sequence"/>
</dbReference>
<feature type="region of interest" description="Disordered" evidence="1">
    <location>
        <begin position="944"/>
        <end position="985"/>
    </location>
</feature>
<feature type="compositionally biased region" description="Low complexity" evidence="1">
    <location>
        <begin position="540"/>
        <end position="549"/>
    </location>
</feature>
<feature type="non-terminal residue" evidence="2">
    <location>
        <position position="1"/>
    </location>
</feature>
<feature type="compositionally biased region" description="Polar residues" evidence="1">
    <location>
        <begin position="512"/>
        <end position="527"/>
    </location>
</feature>
<gene>
    <name evidence="2" type="ORF">BOX15_Mlig011519g2</name>
</gene>
<feature type="compositionally biased region" description="Polar residues" evidence="1">
    <location>
        <begin position="684"/>
        <end position="713"/>
    </location>
</feature>
<feature type="compositionally biased region" description="Basic and acidic residues" evidence="1">
    <location>
        <begin position="590"/>
        <end position="600"/>
    </location>
</feature>
<feature type="region of interest" description="Disordered" evidence="1">
    <location>
        <begin position="1"/>
        <end position="32"/>
    </location>
</feature>